<accession>X1CEC1</accession>
<proteinExistence type="predicted"/>
<sequence length="109" mass="12759">MSISSHSNLKLYSKAFLLFHLAWSFFFQSAVLDQIEKRFSKLFDTDEDKLDWRRRFLQRVLYRYGNDTVIIHNITVTHAPTGKVFAAAFLTTKQMMEELGISKEDGMMS</sequence>
<reference evidence="1" key="1">
    <citation type="journal article" date="2014" name="Front. Microbiol.">
        <title>High frequency of phylogenetically diverse reductive dehalogenase-homologous genes in deep subseafloor sedimentary metagenomes.</title>
        <authorList>
            <person name="Kawai M."/>
            <person name="Futagami T."/>
            <person name="Toyoda A."/>
            <person name="Takaki Y."/>
            <person name="Nishi S."/>
            <person name="Hori S."/>
            <person name="Arai W."/>
            <person name="Tsubouchi T."/>
            <person name="Morono Y."/>
            <person name="Uchiyama I."/>
            <person name="Ito T."/>
            <person name="Fujiyama A."/>
            <person name="Inagaki F."/>
            <person name="Takami H."/>
        </authorList>
    </citation>
    <scope>NUCLEOTIDE SEQUENCE</scope>
    <source>
        <strain evidence="1">Expedition CK06-06</strain>
    </source>
</reference>
<name>X1CEC1_9ZZZZ</name>
<feature type="non-terminal residue" evidence="1">
    <location>
        <position position="109"/>
    </location>
</feature>
<dbReference type="AlphaFoldDB" id="X1CEC1"/>
<comment type="caution">
    <text evidence="1">The sequence shown here is derived from an EMBL/GenBank/DDBJ whole genome shotgun (WGS) entry which is preliminary data.</text>
</comment>
<evidence type="ECO:0000313" key="1">
    <source>
        <dbReference type="EMBL" id="GAH05967.1"/>
    </source>
</evidence>
<organism evidence="1">
    <name type="scientific">marine sediment metagenome</name>
    <dbReference type="NCBI Taxonomy" id="412755"/>
    <lineage>
        <taxon>unclassified sequences</taxon>
        <taxon>metagenomes</taxon>
        <taxon>ecological metagenomes</taxon>
    </lineage>
</organism>
<dbReference type="EMBL" id="BART01037194">
    <property type="protein sequence ID" value="GAH05967.1"/>
    <property type="molecule type" value="Genomic_DNA"/>
</dbReference>
<protein>
    <submittedName>
        <fullName evidence="1">Uncharacterized protein</fullName>
    </submittedName>
</protein>
<gene>
    <name evidence="1" type="ORF">S01H4_62355</name>
</gene>